<name>Q2J8V1_FRACC</name>
<dbReference type="Gene3D" id="3.40.50.1110">
    <property type="entry name" value="SGNH hydrolase"/>
    <property type="match status" value="1"/>
</dbReference>
<dbReference type="eggNOG" id="COG2755">
    <property type="taxonomic scope" value="Bacteria"/>
</dbReference>
<dbReference type="Pfam" id="PF13472">
    <property type="entry name" value="Lipase_GDSL_2"/>
    <property type="match status" value="1"/>
</dbReference>
<dbReference type="EMBL" id="CP000249">
    <property type="protein sequence ID" value="ABD12291.1"/>
    <property type="molecule type" value="Genomic_DNA"/>
</dbReference>
<protein>
    <submittedName>
        <fullName evidence="2">Lipolytic enzyme, G-D-S-L</fullName>
    </submittedName>
</protein>
<dbReference type="InterPro" id="IPR036514">
    <property type="entry name" value="SGNH_hydro_sf"/>
</dbReference>
<dbReference type="PANTHER" id="PTHR43784">
    <property type="entry name" value="GDSL-LIKE LIPASE/ACYLHYDROLASE, PUTATIVE (AFU_ORTHOLOGUE AFUA_2G00820)-RELATED"/>
    <property type="match status" value="1"/>
</dbReference>
<accession>Q2J8V1</accession>
<evidence type="ECO:0000313" key="2">
    <source>
        <dbReference type="EMBL" id="ABD12291.1"/>
    </source>
</evidence>
<gene>
    <name evidence="2" type="ordered locus">Francci3_2933</name>
</gene>
<reference evidence="2 3" key="1">
    <citation type="journal article" date="2007" name="Genome Res.">
        <title>Genome characteristics of facultatively symbiotic Frankia sp. strains reflect host range and host plant biogeography.</title>
        <authorList>
            <person name="Normand P."/>
            <person name="Lapierre P."/>
            <person name="Tisa L.S."/>
            <person name="Gogarten J.P."/>
            <person name="Alloisio N."/>
            <person name="Bagnarol E."/>
            <person name="Bassi C.A."/>
            <person name="Berry A.M."/>
            <person name="Bickhart D.M."/>
            <person name="Choisne N."/>
            <person name="Couloux A."/>
            <person name="Cournoyer B."/>
            <person name="Cruveiller S."/>
            <person name="Daubin V."/>
            <person name="Demange N."/>
            <person name="Francino M.P."/>
            <person name="Goltsman E."/>
            <person name="Huang Y."/>
            <person name="Kopp O.R."/>
            <person name="Labarre L."/>
            <person name="Lapidus A."/>
            <person name="Lavire C."/>
            <person name="Marechal J."/>
            <person name="Martinez M."/>
            <person name="Mastronunzio J.E."/>
            <person name="Mullin B.C."/>
            <person name="Niemann J."/>
            <person name="Pujic P."/>
            <person name="Rawnsley T."/>
            <person name="Rouy Z."/>
            <person name="Schenowitz C."/>
            <person name="Sellstedt A."/>
            <person name="Tavares F."/>
            <person name="Tomkins J.P."/>
            <person name="Vallenet D."/>
            <person name="Valverde C."/>
            <person name="Wall L.G."/>
            <person name="Wang Y."/>
            <person name="Medigue C."/>
            <person name="Benson D.R."/>
        </authorList>
    </citation>
    <scope>NUCLEOTIDE SEQUENCE [LARGE SCALE GENOMIC DNA]</scope>
    <source>
        <strain evidence="3">DSM 45818 / CECT 9043 / CcI3</strain>
    </source>
</reference>
<dbReference type="InterPro" id="IPR053140">
    <property type="entry name" value="GDSL_Rv0518-like"/>
</dbReference>
<sequence length="218" mass="23160">MDSRPIIGGPTPSPMLTVVGDSFAEGRGDPAPDGAWIGWAPRMAAALGIPRSRVLNLGRNGATTQDVIDTQLDVAASAPAALVGIAAGSNDLLADYSQDRFEKNFTHLVATLAVPGTTAFTFTFPDLTTRLSAPPAILDVLRSRIERANDHVRSTAANHGILLVDFDHVDRAHDSQLWNPGDYHPNAAGYEFVASLLADLVREVLSRPAPRIPVPVPS</sequence>
<evidence type="ECO:0000313" key="3">
    <source>
        <dbReference type="Proteomes" id="UP000001937"/>
    </source>
</evidence>
<dbReference type="RefSeq" id="WP_011437320.1">
    <property type="nucleotide sequence ID" value="NC_007777.1"/>
</dbReference>
<dbReference type="PANTHER" id="PTHR43784:SF2">
    <property type="entry name" value="GDSL-LIKE LIPASE_ACYLHYDROLASE, PUTATIVE (AFU_ORTHOLOGUE AFUA_2G00820)-RELATED"/>
    <property type="match status" value="1"/>
</dbReference>
<dbReference type="SUPFAM" id="SSF52266">
    <property type="entry name" value="SGNH hydrolase"/>
    <property type="match status" value="1"/>
</dbReference>
<organism evidence="2 3">
    <name type="scientific">Frankia casuarinae (strain DSM 45818 / CECT 9043 / HFP020203 / CcI3)</name>
    <dbReference type="NCBI Taxonomy" id="106370"/>
    <lineage>
        <taxon>Bacteria</taxon>
        <taxon>Bacillati</taxon>
        <taxon>Actinomycetota</taxon>
        <taxon>Actinomycetes</taxon>
        <taxon>Frankiales</taxon>
        <taxon>Frankiaceae</taxon>
        <taxon>Frankia</taxon>
    </lineage>
</organism>
<accession>A0A1X1PXB9</accession>
<dbReference type="KEGG" id="fra:Francci3_2933"/>
<dbReference type="OrthoDB" id="3465773at2"/>
<feature type="domain" description="SGNH hydrolase-type esterase" evidence="1">
    <location>
        <begin position="18"/>
        <end position="191"/>
    </location>
</feature>
<dbReference type="HOGENOM" id="CLU_069365_0_0_11"/>
<proteinExistence type="predicted"/>
<dbReference type="InterPro" id="IPR013830">
    <property type="entry name" value="SGNH_hydro"/>
</dbReference>
<dbReference type="Proteomes" id="UP000001937">
    <property type="component" value="Chromosome"/>
</dbReference>
<dbReference type="CDD" id="cd01832">
    <property type="entry name" value="SGNH_hydrolase_like_1"/>
    <property type="match status" value="1"/>
</dbReference>
<keyword evidence="3" id="KW-1185">Reference proteome</keyword>
<evidence type="ECO:0000259" key="1">
    <source>
        <dbReference type="Pfam" id="PF13472"/>
    </source>
</evidence>
<dbReference type="AlphaFoldDB" id="Q2J8V1"/>
<dbReference type="STRING" id="106370.Francci3_2933"/>